<dbReference type="EMBL" id="JACMHY010000012">
    <property type="protein sequence ID" value="MBC2868423.1"/>
    <property type="molecule type" value="Genomic_DNA"/>
</dbReference>
<keyword evidence="3 7" id="KW-0812">Transmembrane</keyword>
<name>A0A7X1I8C5_9ACTN</name>
<comment type="caution">
    <text evidence="8">The sequence shown here is derived from an EMBL/GenBank/DDBJ whole genome shotgun (WGS) entry which is preliminary data.</text>
</comment>
<dbReference type="Proteomes" id="UP000517694">
    <property type="component" value="Unassembled WGS sequence"/>
</dbReference>
<reference evidence="8 9" key="1">
    <citation type="submission" date="2020-08" db="EMBL/GenBank/DDBJ databases">
        <title>Whole-Genome Sequence of French Clinical Streptomyces mexicanus Strain Q0842.</title>
        <authorList>
            <person name="Boxberger M."/>
            <person name="La Scola B."/>
        </authorList>
    </citation>
    <scope>NUCLEOTIDE SEQUENCE [LARGE SCALE GENOMIC DNA]</scope>
    <source>
        <strain evidence="8 9">Marseille-Q0842</strain>
    </source>
</reference>
<evidence type="ECO:0000313" key="8">
    <source>
        <dbReference type="EMBL" id="MBC2868423.1"/>
    </source>
</evidence>
<feature type="transmembrane region" description="Helical" evidence="7">
    <location>
        <begin position="135"/>
        <end position="153"/>
    </location>
</feature>
<dbReference type="InterPro" id="IPR010343">
    <property type="entry name" value="ArAE_1"/>
</dbReference>
<organism evidence="8 9">
    <name type="scientific">Streptomyces mexicanus</name>
    <dbReference type="NCBI Taxonomy" id="178566"/>
    <lineage>
        <taxon>Bacteria</taxon>
        <taxon>Bacillati</taxon>
        <taxon>Actinomycetota</taxon>
        <taxon>Actinomycetes</taxon>
        <taxon>Kitasatosporales</taxon>
        <taxon>Streptomycetaceae</taxon>
        <taxon>Streptomyces</taxon>
    </lineage>
</organism>
<evidence type="ECO:0000256" key="3">
    <source>
        <dbReference type="ARBA" id="ARBA00022692"/>
    </source>
</evidence>
<dbReference type="AlphaFoldDB" id="A0A7X1I8C5"/>
<accession>A0A7X1I8C5</accession>
<keyword evidence="2" id="KW-1003">Cell membrane</keyword>
<evidence type="ECO:0000256" key="6">
    <source>
        <dbReference type="SAM" id="MobiDB-lite"/>
    </source>
</evidence>
<evidence type="ECO:0000256" key="2">
    <source>
        <dbReference type="ARBA" id="ARBA00022475"/>
    </source>
</evidence>
<feature type="compositionally biased region" description="Basic and acidic residues" evidence="6">
    <location>
        <begin position="397"/>
        <end position="413"/>
    </location>
</feature>
<keyword evidence="4 7" id="KW-1133">Transmembrane helix</keyword>
<evidence type="ECO:0000256" key="7">
    <source>
        <dbReference type="SAM" id="Phobius"/>
    </source>
</evidence>
<keyword evidence="5 7" id="KW-0472">Membrane</keyword>
<dbReference type="GO" id="GO:0005886">
    <property type="term" value="C:plasma membrane"/>
    <property type="evidence" value="ECO:0007669"/>
    <property type="project" value="UniProtKB-SubCell"/>
</dbReference>
<proteinExistence type="predicted"/>
<evidence type="ECO:0000256" key="1">
    <source>
        <dbReference type="ARBA" id="ARBA00004651"/>
    </source>
</evidence>
<comment type="subcellular location">
    <subcellularLocation>
        <location evidence="1">Cell membrane</location>
        <topology evidence="1">Multi-pass membrane protein</topology>
    </subcellularLocation>
</comment>
<feature type="transmembrane region" description="Helical" evidence="7">
    <location>
        <begin position="63"/>
        <end position="88"/>
    </location>
</feature>
<feature type="region of interest" description="Disordered" evidence="6">
    <location>
        <begin position="355"/>
        <end position="469"/>
    </location>
</feature>
<keyword evidence="9" id="KW-1185">Reference proteome</keyword>
<dbReference type="Pfam" id="PF06081">
    <property type="entry name" value="ArAE_1"/>
    <property type="match status" value="1"/>
</dbReference>
<feature type="transmembrane region" description="Helical" evidence="7">
    <location>
        <begin position="108"/>
        <end position="128"/>
    </location>
</feature>
<feature type="compositionally biased region" description="Basic and acidic residues" evidence="6">
    <location>
        <begin position="375"/>
        <end position="388"/>
    </location>
</feature>
<evidence type="ECO:0000256" key="4">
    <source>
        <dbReference type="ARBA" id="ARBA00022989"/>
    </source>
</evidence>
<sequence length="469" mass="49309">MRGPGRERDVVVQSLKAAAAALLAWFVAADRLGDPMAMMAPWVALVMVRATVYGSLRQATQQCAAICVGTLLASAALSVTGHTLGALAVSLPLLVLLANWPRFGDQGIYGATTAVFTLASGSVSAASVGHRLGQAALGAAIGVAVNALVLPPIHLRDVRENLAAVAREAGDVVCAVAGDLRGGDWDARTAAGWSRGAARLEQRLDTLHSARRWAQESLRLTSGVLRALRRAPSSVPAEEEDERWSRITGHVRALTRTLVIAADEDRAPAPPDGPVLRTYADLLELIAAACHAESRRLLGEPEAGGPDGRAQAVWRELHHRLQQQLREHAGREAARATVLGSLLLQAESLWTEAAPGAAREAAAGRGTVREEDDDRASAHRARDDRHVAEQPQAGRDATGEAHAGHGATREAPEGHGATPEAHDSDGATREAQDDRGATREAQDGRLAAEEGPDSRGPAAEADAVRIPPE</sequence>
<protein>
    <submittedName>
        <fullName evidence="8">FUSC family protein</fullName>
    </submittedName>
</protein>
<evidence type="ECO:0000313" key="9">
    <source>
        <dbReference type="Proteomes" id="UP000517694"/>
    </source>
</evidence>
<feature type="compositionally biased region" description="Low complexity" evidence="6">
    <location>
        <begin position="355"/>
        <end position="366"/>
    </location>
</feature>
<feature type="transmembrane region" description="Helical" evidence="7">
    <location>
        <begin position="39"/>
        <end position="56"/>
    </location>
</feature>
<gene>
    <name evidence="8" type="ORF">H1R13_26690</name>
</gene>
<feature type="compositionally biased region" description="Basic and acidic residues" evidence="6">
    <location>
        <begin position="420"/>
        <end position="448"/>
    </location>
</feature>
<evidence type="ECO:0000256" key="5">
    <source>
        <dbReference type="ARBA" id="ARBA00023136"/>
    </source>
</evidence>